<dbReference type="EMBL" id="JAEUBF010001534">
    <property type="protein sequence ID" value="KAH3663493.1"/>
    <property type="molecule type" value="Genomic_DNA"/>
</dbReference>
<name>A0A9P8P0V0_9ASCO</name>
<dbReference type="OrthoDB" id="92161at2759"/>
<dbReference type="Gene3D" id="3.40.50.880">
    <property type="match status" value="1"/>
</dbReference>
<evidence type="ECO:0000313" key="3">
    <source>
        <dbReference type="Proteomes" id="UP000769528"/>
    </source>
</evidence>
<comment type="caution">
    <text evidence="2">The sequence shown here is derived from an EMBL/GenBank/DDBJ whole genome shotgun (WGS) entry which is preliminary data.</text>
</comment>
<dbReference type="SUPFAM" id="SSF52317">
    <property type="entry name" value="Class I glutamine amidotransferase-like"/>
    <property type="match status" value="1"/>
</dbReference>
<protein>
    <recommendedName>
        <fullName evidence="1">Glutamine amidotransferase domain-containing protein</fullName>
    </recommendedName>
</protein>
<feature type="domain" description="Glutamine amidotransferase" evidence="1">
    <location>
        <begin position="20"/>
        <end position="209"/>
    </location>
</feature>
<dbReference type="AlphaFoldDB" id="A0A9P8P0V0"/>
<dbReference type="Proteomes" id="UP000769528">
    <property type="component" value="Unassembled WGS sequence"/>
</dbReference>
<evidence type="ECO:0000313" key="2">
    <source>
        <dbReference type="EMBL" id="KAH3663493.1"/>
    </source>
</evidence>
<dbReference type="PANTHER" id="PTHR42695">
    <property type="entry name" value="GLUTAMINE AMIDOTRANSFERASE YLR126C-RELATED"/>
    <property type="match status" value="1"/>
</dbReference>
<dbReference type="GO" id="GO:0005829">
    <property type="term" value="C:cytosol"/>
    <property type="evidence" value="ECO:0007669"/>
    <property type="project" value="TreeGrafter"/>
</dbReference>
<dbReference type="Pfam" id="PF00117">
    <property type="entry name" value="GATase"/>
    <property type="match status" value="1"/>
</dbReference>
<dbReference type="PANTHER" id="PTHR42695:SF5">
    <property type="entry name" value="GLUTAMINE AMIDOTRANSFERASE YLR126C-RELATED"/>
    <property type="match status" value="1"/>
</dbReference>
<organism evidence="2 3">
    <name type="scientific">Wickerhamomyces mucosus</name>
    <dbReference type="NCBI Taxonomy" id="1378264"/>
    <lineage>
        <taxon>Eukaryota</taxon>
        <taxon>Fungi</taxon>
        <taxon>Dikarya</taxon>
        <taxon>Ascomycota</taxon>
        <taxon>Saccharomycotina</taxon>
        <taxon>Saccharomycetes</taxon>
        <taxon>Phaffomycetales</taxon>
        <taxon>Wickerhamomycetaceae</taxon>
        <taxon>Wickerhamomyces</taxon>
    </lineage>
</organism>
<proteinExistence type="predicted"/>
<dbReference type="InterPro" id="IPR017926">
    <property type="entry name" value="GATASE"/>
</dbReference>
<reference evidence="2" key="2">
    <citation type="submission" date="2021-01" db="EMBL/GenBank/DDBJ databases">
        <authorList>
            <person name="Schikora-Tamarit M.A."/>
        </authorList>
    </citation>
    <scope>NUCLEOTIDE SEQUENCE</scope>
    <source>
        <strain evidence="2">CBS6341</strain>
    </source>
</reference>
<keyword evidence="3" id="KW-1185">Reference proteome</keyword>
<dbReference type="CDD" id="cd01741">
    <property type="entry name" value="GATase1_1"/>
    <property type="match status" value="1"/>
</dbReference>
<accession>A0A9P8P0V0</accession>
<reference evidence="2" key="1">
    <citation type="journal article" date="2021" name="Open Biol.">
        <title>Shared evolutionary footprints suggest mitochondrial oxidative damage underlies multiple complex I losses in fungi.</title>
        <authorList>
            <person name="Schikora-Tamarit M.A."/>
            <person name="Marcet-Houben M."/>
            <person name="Nosek J."/>
            <person name="Gabaldon T."/>
        </authorList>
    </citation>
    <scope>NUCLEOTIDE SEQUENCE</scope>
    <source>
        <strain evidence="2">CBS6341</strain>
    </source>
</reference>
<dbReference type="InterPro" id="IPR029062">
    <property type="entry name" value="Class_I_gatase-like"/>
</dbReference>
<dbReference type="PROSITE" id="PS51273">
    <property type="entry name" value="GATASE_TYPE_1"/>
    <property type="match status" value="1"/>
</dbReference>
<gene>
    <name evidence="2" type="ORF">WICMUC_005932</name>
</gene>
<dbReference type="GO" id="GO:0005634">
    <property type="term" value="C:nucleus"/>
    <property type="evidence" value="ECO:0007669"/>
    <property type="project" value="TreeGrafter"/>
</dbReference>
<dbReference type="InterPro" id="IPR044992">
    <property type="entry name" value="ChyE-like"/>
</dbReference>
<evidence type="ECO:0000259" key="1">
    <source>
        <dbReference type="Pfam" id="PF00117"/>
    </source>
</evidence>
<sequence>MSTIAILLTGTTDLDHIYGDFFDQSKTLLKQSGLSENYDIKLYDAQNSQFPTKDELNTIIKGIWVTGSPETVVDNDEQWILNNIQFLKSIFDQYDIPVVGICFGHQLISRAIGGKVIKNPKGWELGIEQIKINKSDEDVQSLFQIGTNLEDNHKNNDHYFNVVQIHSDIVIEVPSDYKIIGSTKKTNIQGIYKKNKVLTLQGHPEFTTKFIEALIKHLYAQKIFGFDEYEAAISSIENLQPNGIELGKLIVNFFG</sequence>